<dbReference type="InterPro" id="IPR027417">
    <property type="entry name" value="P-loop_NTPase"/>
</dbReference>
<proteinExistence type="predicted"/>
<sequence>VAFVGNRGGEKSSDIVRMIKLLFHGFDIVLVEGFSEEQSIKRIEVIRKEISQQIISSPDRLIAVISDKNIRTRKPIFELGEVPEIVDFLEKVMDEKKKEYKGAVKVTINGEKVFLNKFLQDIMKGLTLAMVSPLRRKNREDIKEIAIKVTQAE</sequence>
<dbReference type="AlphaFoldDB" id="X1HYF0"/>
<reference evidence="2" key="1">
    <citation type="journal article" date="2014" name="Front. Microbiol.">
        <title>High frequency of phylogenetically diverse reductive dehalogenase-homologous genes in deep subseafloor sedimentary metagenomes.</title>
        <authorList>
            <person name="Kawai M."/>
            <person name="Futagami T."/>
            <person name="Toyoda A."/>
            <person name="Takaki Y."/>
            <person name="Nishi S."/>
            <person name="Hori S."/>
            <person name="Arai W."/>
            <person name="Tsubouchi T."/>
            <person name="Morono Y."/>
            <person name="Uchiyama I."/>
            <person name="Ito T."/>
            <person name="Fujiyama A."/>
            <person name="Inagaki F."/>
            <person name="Takami H."/>
        </authorList>
    </citation>
    <scope>NUCLEOTIDE SEQUENCE</scope>
    <source>
        <strain evidence="2">Expedition CK06-06</strain>
    </source>
</reference>
<dbReference type="Gene3D" id="3.40.50.300">
    <property type="entry name" value="P-loop containing nucleotide triphosphate hydrolases"/>
    <property type="match status" value="1"/>
</dbReference>
<dbReference type="Pfam" id="PF03205">
    <property type="entry name" value="MobB"/>
    <property type="match status" value="1"/>
</dbReference>
<protein>
    <recommendedName>
        <fullName evidence="1">Molybdopterin-guanine dinucleotide biosynthesis protein B (MobB) domain-containing protein</fullName>
    </recommendedName>
</protein>
<dbReference type="GO" id="GO:0005525">
    <property type="term" value="F:GTP binding"/>
    <property type="evidence" value="ECO:0007669"/>
    <property type="project" value="InterPro"/>
</dbReference>
<dbReference type="EMBL" id="BARU01018640">
    <property type="protein sequence ID" value="GAH58859.1"/>
    <property type="molecule type" value="Genomic_DNA"/>
</dbReference>
<feature type="non-terminal residue" evidence="2">
    <location>
        <position position="1"/>
    </location>
</feature>
<gene>
    <name evidence="2" type="ORF">S03H2_30794</name>
</gene>
<evidence type="ECO:0000259" key="1">
    <source>
        <dbReference type="Pfam" id="PF03205"/>
    </source>
</evidence>
<organism evidence="2">
    <name type="scientific">marine sediment metagenome</name>
    <dbReference type="NCBI Taxonomy" id="412755"/>
    <lineage>
        <taxon>unclassified sequences</taxon>
        <taxon>metagenomes</taxon>
        <taxon>ecological metagenomes</taxon>
    </lineage>
</organism>
<feature type="domain" description="Molybdopterin-guanine dinucleotide biosynthesis protein B (MobB)" evidence="1">
    <location>
        <begin position="13"/>
        <end position="67"/>
    </location>
</feature>
<comment type="caution">
    <text evidence="2">The sequence shown here is derived from an EMBL/GenBank/DDBJ whole genome shotgun (WGS) entry which is preliminary data.</text>
</comment>
<evidence type="ECO:0000313" key="2">
    <source>
        <dbReference type="EMBL" id="GAH58859.1"/>
    </source>
</evidence>
<accession>X1HYF0</accession>
<name>X1HYF0_9ZZZZ</name>
<dbReference type="GO" id="GO:0006777">
    <property type="term" value="P:Mo-molybdopterin cofactor biosynthetic process"/>
    <property type="evidence" value="ECO:0007669"/>
    <property type="project" value="InterPro"/>
</dbReference>
<dbReference type="InterPro" id="IPR004435">
    <property type="entry name" value="MobB_dom"/>
</dbReference>